<dbReference type="Gene3D" id="3.10.450.40">
    <property type="match status" value="2"/>
</dbReference>
<comment type="caution">
    <text evidence="14">The sequence shown here is derived from an EMBL/GenBank/DDBJ whole genome shotgun (WGS) entry which is preliminary data.</text>
</comment>
<keyword evidence="11" id="KW-0472">Membrane</keyword>
<comment type="similarity">
    <text evidence="2 9">Belongs to the copper/topaquinone oxidase family.</text>
</comment>
<evidence type="ECO:0000256" key="11">
    <source>
        <dbReference type="SAM" id="Phobius"/>
    </source>
</evidence>
<feature type="region of interest" description="Disordered" evidence="10">
    <location>
        <begin position="85"/>
        <end position="108"/>
    </location>
</feature>
<dbReference type="SUPFAM" id="SSF49998">
    <property type="entry name" value="Amine oxidase catalytic domain"/>
    <property type="match status" value="1"/>
</dbReference>
<feature type="transmembrane region" description="Helical" evidence="11">
    <location>
        <begin position="38"/>
        <end position="57"/>
    </location>
</feature>
<feature type="domain" description="Copper amine oxidase catalytic" evidence="12">
    <location>
        <begin position="414"/>
        <end position="811"/>
    </location>
</feature>
<gene>
    <name evidence="14" type="ORF">FA13DRAFT_1738808</name>
</gene>
<dbReference type="PANTHER" id="PTHR10638:SF20">
    <property type="entry name" value="AMINE OXIDASE"/>
    <property type="match status" value="1"/>
</dbReference>
<dbReference type="Proteomes" id="UP000298030">
    <property type="component" value="Unassembled WGS sequence"/>
</dbReference>
<comment type="cofactor">
    <cofactor evidence="1">
        <name>Cu cation</name>
        <dbReference type="ChEBI" id="CHEBI:23378"/>
    </cofactor>
</comment>
<evidence type="ECO:0000259" key="13">
    <source>
        <dbReference type="Pfam" id="PF09248"/>
    </source>
</evidence>
<feature type="active site" description="Proton acceptor" evidence="7">
    <location>
        <position position="484"/>
    </location>
</feature>
<dbReference type="OrthoDB" id="3341590at2759"/>
<evidence type="ECO:0000313" key="14">
    <source>
        <dbReference type="EMBL" id="TEB24995.1"/>
    </source>
</evidence>
<keyword evidence="3 9" id="KW-0479">Metal-binding</keyword>
<dbReference type="EC" id="1.4.3.-" evidence="9"/>
<dbReference type="GO" id="GO:0048038">
    <property type="term" value="F:quinone binding"/>
    <property type="evidence" value="ECO:0007669"/>
    <property type="project" value="InterPro"/>
</dbReference>
<keyword evidence="5 9" id="KW-0560">Oxidoreductase</keyword>
<evidence type="ECO:0000256" key="9">
    <source>
        <dbReference type="RuleBase" id="RU000672"/>
    </source>
</evidence>
<comment type="PTM">
    <text evidence="8 9">Topaquinone (TPQ) is generated by copper-dependent autoxidation of a specific tyrosyl residue.</text>
</comment>
<keyword evidence="4 7" id="KW-0801">TPQ</keyword>
<evidence type="ECO:0000256" key="8">
    <source>
        <dbReference type="PIRSR" id="PIRSR600269-51"/>
    </source>
</evidence>
<keyword evidence="11" id="KW-0812">Transmembrane</keyword>
<dbReference type="EMBL" id="QPFP01000061">
    <property type="protein sequence ID" value="TEB24995.1"/>
    <property type="molecule type" value="Genomic_DNA"/>
</dbReference>
<dbReference type="GO" id="GO:0005886">
    <property type="term" value="C:plasma membrane"/>
    <property type="evidence" value="ECO:0007669"/>
    <property type="project" value="TreeGrafter"/>
</dbReference>
<feature type="active site" description="Schiff-base intermediate with substrate; via topaquinone" evidence="7">
    <location>
        <position position="565"/>
    </location>
</feature>
<sequence>MATFISFSYKAFANCATLQREPLTHAGLLVAQTGMARLLNCLVSVLIFVSYFVVTVIPATTPYIERTGEDRHAYSMHSREARERQAFSLHSRTPSDGSDPQSIRSRSTGKEITTFSVRNAFASTVNVPREGTCPAPIALVGKAPKKNIWAGLTNQEAKAILAYVYGSNSGLNLTTYEKKGLWDNYVYLIEQIMPNKTDALAYIDSDGPLPDRYARVAVSFGVVEDPYYEDYIVGPLPISNKTKVEPLTYFHNKGSSKQYNYRHDDDLRSLWTSQLCEQFQDITLALLGTYINTTNATSILQGIDPLWWEEDGRVIEWVQFRLRATNTGSYSTGTLLPQGLYLKLDITGRDPAGWKLLGLYYGGVYYETVEDLRAAISEPGFVRTEKAEVTQSMLTNRTGKALPYDAEAPPIQTQRQKRWTLDKKEKYVKWMDFAFYWGFNNDIAVTLYDIKYKGERIFYQLGLEEALAHYAGSDPKSSQTAFLDSYYGFGPSTYQLVKGYDCPWNADYADTVLHTQDVTVTTKDSICFFESDAGFPIQRHTSPLLVSVTKNIAFNMRYVSTVGNYDYLFNYAFLLDGSVEVTVRASGHIQSAYYYGNEEYGYKIQKHLSGSMHDHVLAFKADLDIKGSNNSFETTSFVPATVKYPWDQTERKTMKIERSILETEDDAKINWAPNGANIYTVINKDTPNIWGEYPGYRIAPGHGTPIHSTVVDSSSVKDAANFATHHLYVTKQKDTEQRLSHSSNNMDPRDPVINFSKFFDGESLEQEDIVLWFNLGMHHLPHTGDLPTTLMSTAQSSVIFSPHNYLLSDPTRQTVQQIEIDVAGEEVKIDHNGKKPDVCSASLVVDGDYTRYIPYGDTESKLPECEGC</sequence>
<dbReference type="InterPro" id="IPR015798">
    <property type="entry name" value="Cu_amine_oxidase_C"/>
</dbReference>
<evidence type="ECO:0000256" key="7">
    <source>
        <dbReference type="PIRSR" id="PIRSR600269-50"/>
    </source>
</evidence>
<dbReference type="AlphaFoldDB" id="A0A4Y7ST13"/>
<dbReference type="Pfam" id="PF09248">
    <property type="entry name" value="DUF1965"/>
    <property type="match status" value="1"/>
</dbReference>
<dbReference type="PANTHER" id="PTHR10638">
    <property type="entry name" value="COPPER AMINE OXIDASE"/>
    <property type="match status" value="1"/>
</dbReference>
<dbReference type="Gene3D" id="2.70.98.20">
    <property type="entry name" value="Copper amine oxidase, catalytic domain"/>
    <property type="match status" value="1"/>
</dbReference>
<evidence type="ECO:0000256" key="10">
    <source>
        <dbReference type="SAM" id="MobiDB-lite"/>
    </source>
</evidence>
<feature type="modified residue" description="2',4',5'-topaquinone" evidence="8">
    <location>
        <position position="565"/>
    </location>
</feature>
<dbReference type="GO" id="GO:0009308">
    <property type="term" value="P:amine metabolic process"/>
    <property type="evidence" value="ECO:0007669"/>
    <property type="project" value="UniProtKB-UniRule"/>
</dbReference>
<dbReference type="PRINTS" id="PR00766">
    <property type="entry name" value="CUDAOXIDASE"/>
</dbReference>
<accession>A0A4Y7ST13</accession>
<evidence type="ECO:0000313" key="15">
    <source>
        <dbReference type="Proteomes" id="UP000298030"/>
    </source>
</evidence>
<keyword evidence="15" id="KW-1185">Reference proteome</keyword>
<dbReference type="InterPro" id="IPR000269">
    <property type="entry name" value="Cu_amine_oxidase"/>
</dbReference>
<organism evidence="14 15">
    <name type="scientific">Coprinellus micaceus</name>
    <name type="common">Glistening ink-cap mushroom</name>
    <name type="synonym">Coprinus micaceus</name>
    <dbReference type="NCBI Taxonomy" id="71717"/>
    <lineage>
        <taxon>Eukaryota</taxon>
        <taxon>Fungi</taxon>
        <taxon>Dikarya</taxon>
        <taxon>Basidiomycota</taxon>
        <taxon>Agaricomycotina</taxon>
        <taxon>Agaricomycetes</taxon>
        <taxon>Agaricomycetidae</taxon>
        <taxon>Agaricales</taxon>
        <taxon>Agaricineae</taxon>
        <taxon>Psathyrellaceae</taxon>
        <taxon>Coprinellus</taxon>
    </lineage>
</organism>
<feature type="compositionally biased region" description="Polar residues" evidence="10">
    <location>
        <begin position="88"/>
        <end position="108"/>
    </location>
</feature>
<dbReference type="GO" id="GO:0005507">
    <property type="term" value="F:copper ion binding"/>
    <property type="evidence" value="ECO:0007669"/>
    <property type="project" value="InterPro"/>
</dbReference>
<keyword evidence="6 9" id="KW-0186">Copper</keyword>
<dbReference type="FunFam" id="3.10.450.40:FF:000018">
    <property type="entry name" value="Amine oxidase"/>
    <property type="match status" value="1"/>
</dbReference>
<evidence type="ECO:0000256" key="6">
    <source>
        <dbReference type="ARBA" id="ARBA00023008"/>
    </source>
</evidence>
<dbReference type="Pfam" id="PF01179">
    <property type="entry name" value="Cu_amine_oxid"/>
    <property type="match status" value="1"/>
</dbReference>
<evidence type="ECO:0000256" key="4">
    <source>
        <dbReference type="ARBA" id="ARBA00022772"/>
    </source>
</evidence>
<evidence type="ECO:0000256" key="2">
    <source>
        <dbReference type="ARBA" id="ARBA00007983"/>
    </source>
</evidence>
<dbReference type="GO" id="GO:0008131">
    <property type="term" value="F:primary methylamine oxidase activity"/>
    <property type="evidence" value="ECO:0007669"/>
    <property type="project" value="InterPro"/>
</dbReference>
<dbReference type="InterPro" id="IPR016182">
    <property type="entry name" value="Cu_amine_oxidase_N-reg"/>
</dbReference>
<evidence type="ECO:0000256" key="5">
    <source>
        <dbReference type="ARBA" id="ARBA00023002"/>
    </source>
</evidence>
<feature type="domain" description="DUF1965" evidence="13">
    <location>
        <begin position="334"/>
        <end position="399"/>
    </location>
</feature>
<dbReference type="InterPro" id="IPR036460">
    <property type="entry name" value="Cu_amine_oxidase_C_sf"/>
</dbReference>
<protein>
    <recommendedName>
        <fullName evidence="9">Amine oxidase</fullName>
        <ecNumber evidence="9">1.4.3.-</ecNumber>
    </recommendedName>
</protein>
<dbReference type="STRING" id="71717.A0A4Y7ST13"/>
<evidence type="ECO:0000256" key="3">
    <source>
        <dbReference type="ARBA" id="ARBA00022723"/>
    </source>
</evidence>
<evidence type="ECO:0000259" key="12">
    <source>
        <dbReference type="Pfam" id="PF01179"/>
    </source>
</evidence>
<keyword evidence="11" id="KW-1133">Transmembrane helix</keyword>
<name>A0A4Y7ST13_COPMI</name>
<dbReference type="SUPFAM" id="SSF54416">
    <property type="entry name" value="Amine oxidase N-terminal region"/>
    <property type="match status" value="2"/>
</dbReference>
<reference evidence="14 15" key="1">
    <citation type="journal article" date="2019" name="Nat. Ecol. Evol.">
        <title>Megaphylogeny resolves global patterns of mushroom evolution.</title>
        <authorList>
            <person name="Varga T."/>
            <person name="Krizsan K."/>
            <person name="Foldi C."/>
            <person name="Dima B."/>
            <person name="Sanchez-Garcia M."/>
            <person name="Sanchez-Ramirez S."/>
            <person name="Szollosi G.J."/>
            <person name="Szarkandi J.G."/>
            <person name="Papp V."/>
            <person name="Albert L."/>
            <person name="Andreopoulos W."/>
            <person name="Angelini C."/>
            <person name="Antonin V."/>
            <person name="Barry K.W."/>
            <person name="Bougher N.L."/>
            <person name="Buchanan P."/>
            <person name="Buyck B."/>
            <person name="Bense V."/>
            <person name="Catcheside P."/>
            <person name="Chovatia M."/>
            <person name="Cooper J."/>
            <person name="Damon W."/>
            <person name="Desjardin D."/>
            <person name="Finy P."/>
            <person name="Geml J."/>
            <person name="Haridas S."/>
            <person name="Hughes K."/>
            <person name="Justo A."/>
            <person name="Karasinski D."/>
            <person name="Kautmanova I."/>
            <person name="Kiss B."/>
            <person name="Kocsube S."/>
            <person name="Kotiranta H."/>
            <person name="LaButti K.M."/>
            <person name="Lechner B.E."/>
            <person name="Liimatainen K."/>
            <person name="Lipzen A."/>
            <person name="Lukacs Z."/>
            <person name="Mihaltcheva S."/>
            <person name="Morgado L.N."/>
            <person name="Niskanen T."/>
            <person name="Noordeloos M.E."/>
            <person name="Ohm R.A."/>
            <person name="Ortiz-Santana B."/>
            <person name="Ovrebo C."/>
            <person name="Racz N."/>
            <person name="Riley R."/>
            <person name="Savchenko A."/>
            <person name="Shiryaev A."/>
            <person name="Soop K."/>
            <person name="Spirin V."/>
            <person name="Szebenyi C."/>
            <person name="Tomsovsky M."/>
            <person name="Tulloss R.E."/>
            <person name="Uehling J."/>
            <person name="Grigoriev I.V."/>
            <person name="Vagvolgyi C."/>
            <person name="Papp T."/>
            <person name="Martin F.M."/>
            <person name="Miettinen O."/>
            <person name="Hibbett D.S."/>
            <person name="Nagy L.G."/>
        </authorList>
    </citation>
    <scope>NUCLEOTIDE SEQUENCE [LARGE SCALE GENOMIC DNA]</scope>
    <source>
        <strain evidence="14 15">FP101781</strain>
    </source>
</reference>
<dbReference type="InterPro" id="IPR015328">
    <property type="entry name" value="DUF1965"/>
</dbReference>
<evidence type="ECO:0000256" key="1">
    <source>
        <dbReference type="ARBA" id="ARBA00001935"/>
    </source>
</evidence>
<comment type="cofactor">
    <cofactor evidence="9">
        <name>Cu cation</name>
        <dbReference type="ChEBI" id="CHEBI:23378"/>
    </cofactor>
    <text evidence="9">Contains 1 topaquinone per subunit.</text>
</comment>
<proteinExistence type="inferred from homology"/>